<feature type="transmembrane region" description="Helical" evidence="7">
    <location>
        <begin position="20"/>
        <end position="43"/>
    </location>
</feature>
<evidence type="ECO:0000256" key="5">
    <source>
        <dbReference type="ARBA" id="ARBA00022691"/>
    </source>
</evidence>
<dbReference type="InterPro" id="IPR003358">
    <property type="entry name" value="tRNA_(Gua-N-7)_MeTrfase_Trmb"/>
</dbReference>
<keyword evidence="7" id="KW-0812">Transmembrane</keyword>
<evidence type="ECO:0000256" key="4">
    <source>
        <dbReference type="ARBA" id="ARBA00022679"/>
    </source>
</evidence>
<dbReference type="EC" id="2.1.1.33" evidence="2"/>
<keyword evidence="5" id="KW-0949">S-adenosyl-L-methionine</keyword>
<sequence length="191" mass="21101">MICFQFPDPWHRQTHRRRRIIQPGLVAALAGTLRAGARVYLAADYRELALEMRAAFAARPDAFRPVLEHELTEGGNPDKDNGGISTTITPTTAGWKVPGFLKMVLVILLTLAVIYEKHAIFTTVLGAGVAFILTKKVMSLAVSPKGQQGGIMDRMHNEGWLTTNPIGVPSERDVVCETVGRVPYRCMFEKI</sequence>
<gene>
    <name evidence="8" type="ORF">HAKA00212_LOCUS12966</name>
</gene>
<dbReference type="EMBL" id="HBIU01028101">
    <property type="protein sequence ID" value="CAE0634250.1"/>
    <property type="molecule type" value="Transcribed_RNA"/>
</dbReference>
<keyword evidence="7" id="KW-1133">Transmembrane helix</keyword>
<dbReference type="GO" id="GO:0043527">
    <property type="term" value="C:tRNA methyltransferase complex"/>
    <property type="evidence" value="ECO:0007669"/>
    <property type="project" value="TreeGrafter"/>
</dbReference>
<evidence type="ECO:0000256" key="7">
    <source>
        <dbReference type="SAM" id="Phobius"/>
    </source>
</evidence>
<evidence type="ECO:0000313" key="8">
    <source>
        <dbReference type="EMBL" id="CAE0634250.1"/>
    </source>
</evidence>
<proteinExistence type="predicted"/>
<evidence type="ECO:0000256" key="3">
    <source>
        <dbReference type="ARBA" id="ARBA00022603"/>
    </source>
</evidence>
<name>A0A7S3XWE3_HETAK</name>
<protein>
    <recommendedName>
        <fullName evidence="2">tRNA (guanine(46)-N(7))-methyltransferase</fullName>
        <ecNumber evidence="2">2.1.1.33</ecNumber>
    </recommendedName>
</protein>
<organism evidence="8">
    <name type="scientific">Heterosigma akashiwo</name>
    <name type="common">Chromophytic alga</name>
    <name type="synonym">Heterosigma carterae</name>
    <dbReference type="NCBI Taxonomy" id="2829"/>
    <lineage>
        <taxon>Eukaryota</taxon>
        <taxon>Sar</taxon>
        <taxon>Stramenopiles</taxon>
        <taxon>Ochrophyta</taxon>
        <taxon>Raphidophyceae</taxon>
        <taxon>Chattonellales</taxon>
        <taxon>Chattonellaceae</taxon>
        <taxon>Heterosigma</taxon>
    </lineage>
</organism>
<reference evidence="8" key="1">
    <citation type="submission" date="2021-01" db="EMBL/GenBank/DDBJ databases">
        <authorList>
            <person name="Corre E."/>
            <person name="Pelletier E."/>
            <person name="Niang G."/>
            <person name="Scheremetjew M."/>
            <person name="Finn R."/>
            <person name="Kale V."/>
            <person name="Holt S."/>
            <person name="Cochrane G."/>
            <person name="Meng A."/>
            <person name="Brown T."/>
            <person name="Cohen L."/>
        </authorList>
    </citation>
    <scope>NUCLEOTIDE SEQUENCE</scope>
    <source>
        <strain evidence="8">CCMP3107</strain>
    </source>
</reference>
<comment type="catalytic activity">
    <reaction evidence="1">
        <text>guanosine(46) in tRNA + S-adenosyl-L-methionine = N(7)-methylguanosine(46) in tRNA + S-adenosyl-L-homocysteine</text>
        <dbReference type="Rhea" id="RHEA:42708"/>
        <dbReference type="Rhea" id="RHEA-COMP:10188"/>
        <dbReference type="Rhea" id="RHEA-COMP:10189"/>
        <dbReference type="ChEBI" id="CHEBI:57856"/>
        <dbReference type="ChEBI" id="CHEBI:59789"/>
        <dbReference type="ChEBI" id="CHEBI:74269"/>
        <dbReference type="ChEBI" id="CHEBI:74480"/>
        <dbReference type="EC" id="2.1.1.33"/>
    </reaction>
</comment>
<dbReference type="PROSITE" id="PS51625">
    <property type="entry name" value="SAM_MT_TRMB"/>
    <property type="match status" value="1"/>
</dbReference>
<dbReference type="Pfam" id="PF02390">
    <property type="entry name" value="Methyltransf_4"/>
    <property type="match status" value="1"/>
</dbReference>
<dbReference type="PANTHER" id="PTHR23417">
    <property type="entry name" value="3-DEOXY-D-MANNO-OCTULOSONIC-ACID TRANSFERASE/TRNA GUANINE-N 7 - -METHYLTRANSFERASE"/>
    <property type="match status" value="1"/>
</dbReference>
<keyword evidence="4" id="KW-0808">Transferase</keyword>
<dbReference type="GO" id="GO:0008176">
    <property type="term" value="F:tRNA (guanine(46)-N7)-methyltransferase activity"/>
    <property type="evidence" value="ECO:0007669"/>
    <property type="project" value="UniProtKB-EC"/>
</dbReference>
<dbReference type="PANTHER" id="PTHR23417:SF21">
    <property type="entry name" value="TRNA (GUANINE-N(7)-)-METHYLTRANSFERASE"/>
    <property type="match status" value="1"/>
</dbReference>
<dbReference type="InterPro" id="IPR029063">
    <property type="entry name" value="SAM-dependent_MTases_sf"/>
</dbReference>
<evidence type="ECO:0000256" key="6">
    <source>
        <dbReference type="ARBA" id="ARBA00022694"/>
    </source>
</evidence>
<keyword evidence="6" id="KW-0819">tRNA processing</keyword>
<dbReference type="Gene3D" id="3.40.50.150">
    <property type="entry name" value="Vaccinia Virus protein VP39"/>
    <property type="match status" value="1"/>
</dbReference>
<evidence type="ECO:0000256" key="1">
    <source>
        <dbReference type="ARBA" id="ARBA00000142"/>
    </source>
</evidence>
<accession>A0A7S3XWE3</accession>
<keyword evidence="7" id="KW-0472">Membrane</keyword>
<evidence type="ECO:0000256" key="2">
    <source>
        <dbReference type="ARBA" id="ARBA00011977"/>
    </source>
</evidence>
<dbReference type="AlphaFoldDB" id="A0A7S3XWE3"/>
<keyword evidence="3" id="KW-0489">Methyltransferase</keyword>
<feature type="transmembrane region" description="Helical" evidence="7">
    <location>
        <begin position="104"/>
        <end position="133"/>
    </location>
</feature>